<dbReference type="STRING" id="51511.ENSCSAVP00000012375"/>
<dbReference type="Ensembl" id="ENSCSAVT00000012518.1">
    <property type="protein sequence ID" value="ENSCSAVP00000012375.1"/>
    <property type="gene ID" value="ENSCSAVG00000007279.1"/>
</dbReference>
<dbReference type="PANTHER" id="PTHR31996:SF2">
    <property type="entry name" value="COILED-COIL DOMAIN-CONTAINING PROTEIN 115"/>
    <property type="match status" value="1"/>
</dbReference>
<reference evidence="2" key="2">
    <citation type="submission" date="2025-08" db="UniProtKB">
        <authorList>
            <consortium name="Ensembl"/>
        </authorList>
    </citation>
    <scope>IDENTIFICATION</scope>
</reference>
<dbReference type="HOGENOM" id="CLU_107415_1_0_1"/>
<dbReference type="Pfam" id="PF21730">
    <property type="entry name" value="Vma22_CCDC115"/>
    <property type="match status" value="1"/>
</dbReference>
<reference evidence="3" key="1">
    <citation type="submission" date="2003-08" db="EMBL/GenBank/DDBJ databases">
        <authorList>
            <person name="Birren B."/>
            <person name="Nusbaum C."/>
            <person name="Abebe A."/>
            <person name="Abouelleil A."/>
            <person name="Adekoya E."/>
            <person name="Ait-zahra M."/>
            <person name="Allen N."/>
            <person name="Allen T."/>
            <person name="An P."/>
            <person name="Anderson M."/>
            <person name="Anderson S."/>
            <person name="Arachchi H."/>
            <person name="Armbruster J."/>
            <person name="Bachantsang P."/>
            <person name="Baldwin J."/>
            <person name="Barry A."/>
            <person name="Bayul T."/>
            <person name="Blitshsteyn B."/>
            <person name="Bloom T."/>
            <person name="Blye J."/>
            <person name="Boguslavskiy L."/>
            <person name="Borowsky M."/>
            <person name="Boukhgalter B."/>
            <person name="Brunache A."/>
            <person name="Butler J."/>
            <person name="Calixte N."/>
            <person name="Calvo S."/>
            <person name="Camarata J."/>
            <person name="Campo K."/>
            <person name="Chang J."/>
            <person name="Cheshatsang Y."/>
            <person name="Citroen M."/>
            <person name="Collymore A."/>
            <person name="Considine T."/>
            <person name="Cook A."/>
            <person name="Cooke P."/>
            <person name="Corum B."/>
            <person name="Cuomo C."/>
            <person name="David R."/>
            <person name="Dawoe T."/>
            <person name="Degray S."/>
            <person name="Dodge S."/>
            <person name="Dooley K."/>
            <person name="Dorje P."/>
            <person name="Dorjee K."/>
            <person name="Dorris L."/>
            <person name="Duffey N."/>
            <person name="Dupes A."/>
            <person name="Elkins T."/>
            <person name="Engels R."/>
            <person name="Erickson J."/>
            <person name="Farina A."/>
            <person name="Faro S."/>
            <person name="Ferreira P."/>
            <person name="Fischer H."/>
            <person name="Fitzgerald M."/>
            <person name="Foley K."/>
            <person name="Gage D."/>
            <person name="Galagan J."/>
            <person name="Gearin G."/>
            <person name="Gnerre S."/>
            <person name="Gnirke A."/>
            <person name="Goyette A."/>
            <person name="Graham J."/>
            <person name="Grandbois E."/>
            <person name="Gyaltsen K."/>
            <person name="Hafez N."/>
            <person name="Hagopian D."/>
            <person name="Hagos B."/>
            <person name="Hall J."/>
            <person name="Hatcher B."/>
            <person name="Heller A."/>
            <person name="Higgins H."/>
            <person name="Honan T."/>
            <person name="Horn A."/>
            <person name="Houde N."/>
            <person name="Hughes L."/>
            <person name="Hulme W."/>
            <person name="Husby E."/>
            <person name="Iliev I."/>
            <person name="Jaffe D."/>
            <person name="Jones C."/>
            <person name="Kamal M."/>
            <person name="Kamat A."/>
            <person name="Kamvysselis M."/>
            <person name="Karlsson E."/>
            <person name="Kells C."/>
            <person name="Kieu A."/>
            <person name="Kisner P."/>
            <person name="Kodira C."/>
            <person name="Kulbokas E."/>
            <person name="Labutti K."/>
            <person name="Lama D."/>
            <person name="Landers T."/>
            <person name="Leger J."/>
            <person name="Levine S."/>
            <person name="Lewis D."/>
            <person name="Lewis T."/>
            <person name="Lindblad-toh K."/>
            <person name="Liu X."/>
            <person name="Lokyitsang T."/>
            <person name="Lokyitsang Y."/>
            <person name="Lucien O."/>
            <person name="Lui A."/>
            <person name="Ma L.J."/>
            <person name="Mabbitt R."/>
            <person name="Macdonald J."/>
            <person name="Maclean C."/>
            <person name="Major J."/>
            <person name="Manning J."/>
            <person name="Marabella R."/>
            <person name="Maru K."/>
            <person name="Matthews C."/>
            <person name="Mauceli E."/>
            <person name="Mccarthy M."/>
            <person name="Mcdonough S."/>
            <person name="Mcghee T."/>
            <person name="Meldrim J."/>
            <person name="Meneus L."/>
            <person name="Mesirov J."/>
            <person name="Mihalev A."/>
            <person name="Mihova T."/>
            <person name="Mikkelsen T."/>
            <person name="Mlenga V."/>
            <person name="Moru K."/>
            <person name="Mozes J."/>
            <person name="Mulrain L."/>
            <person name="Munson G."/>
            <person name="Naylor J."/>
            <person name="Newes C."/>
            <person name="Nguyen C."/>
            <person name="Nguyen N."/>
            <person name="Nguyen T."/>
            <person name="Nicol R."/>
            <person name="Nielsen C."/>
            <person name="Nizzari M."/>
            <person name="Norbu C."/>
            <person name="Norbu N."/>
            <person name="O'donnell P."/>
            <person name="Okoawo O."/>
            <person name="O'leary S."/>
            <person name="Omotosho B."/>
            <person name="O'neill K."/>
            <person name="Osman S."/>
            <person name="Parker S."/>
            <person name="Perrin D."/>
            <person name="Phunkhang P."/>
            <person name="Piqani B."/>
            <person name="Purcell S."/>
            <person name="Rachupka T."/>
            <person name="Ramasamy U."/>
            <person name="Rameau R."/>
            <person name="Ray V."/>
            <person name="Raymond C."/>
            <person name="Retta R."/>
            <person name="Richardson S."/>
            <person name="Rise C."/>
            <person name="Rodriguez J."/>
            <person name="Rogers J."/>
            <person name="Rogov P."/>
            <person name="Rutman M."/>
            <person name="Schupbach R."/>
            <person name="Seaman C."/>
            <person name="Settipalli S."/>
            <person name="Sharpe T."/>
            <person name="Sheridan J."/>
            <person name="Sherpa N."/>
            <person name="Shi J."/>
            <person name="Smirnov S."/>
            <person name="Smith C."/>
            <person name="Sougnez C."/>
            <person name="Spencer B."/>
            <person name="Stalker J."/>
            <person name="Stange-thomann N."/>
            <person name="Stavropoulos S."/>
            <person name="Stetson K."/>
            <person name="Stone C."/>
            <person name="Stone S."/>
            <person name="Stubbs M."/>
            <person name="Talamas J."/>
            <person name="Tchuinga P."/>
            <person name="Tenzing P."/>
            <person name="Tesfaye S."/>
            <person name="Theodore J."/>
            <person name="Thoulutsang Y."/>
            <person name="Topham K."/>
            <person name="Towey S."/>
            <person name="Tsamla T."/>
            <person name="Tsomo N."/>
            <person name="Vallee D."/>
            <person name="Vassiliev H."/>
            <person name="Venkataraman V."/>
            <person name="Vinson J."/>
            <person name="Vo A."/>
            <person name="Wade C."/>
            <person name="Wang S."/>
            <person name="Wangchuk T."/>
            <person name="Wangdi T."/>
            <person name="Whittaker C."/>
            <person name="Wilkinson J."/>
            <person name="Wu Y."/>
            <person name="Wyman D."/>
            <person name="Yadav S."/>
            <person name="Yang S."/>
            <person name="Yang X."/>
            <person name="Yeager S."/>
            <person name="Yee E."/>
            <person name="Young G."/>
            <person name="Zainoun J."/>
            <person name="Zembeck L."/>
            <person name="Zimmer A."/>
            <person name="Zody M."/>
            <person name="Lander E."/>
        </authorList>
    </citation>
    <scope>NUCLEOTIDE SEQUENCE [LARGE SCALE GENOMIC DNA]</scope>
</reference>
<name>H2Z463_CIOSA</name>
<dbReference type="Proteomes" id="UP000007875">
    <property type="component" value="Unassembled WGS sequence"/>
</dbReference>
<evidence type="ECO:0000256" key="1">
    <source>
        <dbReference type="ARBA" id="ARBA00093634"/>
    </source>
</evidence>
<keyword evidence="3" id="KW-1185">Reference proteome</keyword>
<evidence type="ECO:0000313" key="2">
    <source>
        <dbReference type="Ensembl" id="ENSCSAVP00000012375.1"/>
    </source>
</evidence>
<dbReference type="GO" id="GO:0051082">
    <property type="term" value="F:unfolded protein binding"/>
    <property type="evidence" value="ECO:0007669"/>
    <property type="project" value="TreeGrafter"/>
</dbReference>
<evidence type="ECO:0000313" key="3">
    <source>
        <dbReference type="Proteomes" id="UP000007875"/>
    </source>
</evidence>
<protein>
    <recommendedName>
        <fullName evidence="1">Vacuolar ATPase assembly protein VMA22</fullName>
    </recommendedName>
</protein>
<reference evidence="2" key="3">
    <citation type="submission" date="2025-09" db="UniProtKB">
        <authorList>
            <consortium name="Ensembl"/>
        </authorList>
    </citation>
    <scope>IDENTIFICATION</scope>
</reference>
<dbReference type="PANTHER" id="PTHR31996">
    <property type="entry name" value="COILED-COIL DOMAIN-CONTAINING PROTEIN 115"/>
    <property type="match status" value="1"/>
</dbReference>
<sequence length="184" mass="21085">MANVDLDELSLALLEIVANIDKKKLEQEKYLQEGYLCLAKARYSMGVDRVSALQYPTDMTATVAVSCKQHEKSKLSTFSLIQNFNVENESPEESTTILRKRGNSDQEMKGFTAVDDVKVHTMDKQQKIEDPLLWFGVLVPTPLRQAQKCFKRALETSCELCTLKEEFKHKAELYKVEIKHTRPQ</sequence>
<dbReference type="GO" id="GO:0070072">
    <property type="term" value="P:vacuolar proton-transporting V-type ATPase complex assembly"/>
    <property type="evidence" value="ECO:0007669"/>
    <property type="project" value="InterPro"/>
</dbReference>
<dbReference type="OMA" id="YFMDQLE"/>
<organism evidence="2 3">
    <name type="scientific">Ciona savignyi</name>
    <name type="common">Pacific transparent sea squirt</name>
    <dbReference type="NCBI Taxonomy" id="51511"/>
    <lineage>
        <taxon>Eukaryota</taxon>
        <taxon>Metazoa</taxon>
        <taxon>Chordata</taxon>
        <taxon>Tunicata</taxon>
        <taxon>Ascidiacea</taxon>
        <taxon>Phlebobranchia</taxon>
        <taxon>Cionidae</taxon>
        <taxon>Ciona</taxon>
    </lineage>
</organism>
<dbReference type="Gene3D" id="1.10.287.3240">
    <property type="match status" value="1"/>
</dbReference>
<dbReference type="InterPro" id="IPR040357">
    <property type="entry name" value="Vma22/CCDC115"/>
</dbReference>
<proteinExistence type="predicted"/>
<dbReference type="eggNOG" id="ENOG502S392">
    <property type="taxonomic scope" value="Eukaryota"/>
</dbReference>
<dbReference type="AlphaFoldDB" id="H2Z463"/>
<dbReference type="InParanoid" id="H2Z463"/>
<accession>H2Z463</accession>
<dbReference type="GeneTree" id="ENSGT00390000012929"/>